<dbReference type="AlphaFoldDB" id="A0AAJ0GH54"/>
<dbReference type="GO" id="GO:0004497">
    <property type="term" value="F:monooxygenase activity"/>
    <property type="evidence" value="ECO:0007669"/>
    <property type="project" value="InterPro"/>
</dbReference>
<sequence length="545" mass="60967">MEGLERTVGYAPELNLYHFITLGVAALALAYLQPLFSVPKDRREPPLLHSSIPVIGHLLHLIKHGSDYLLELERHYHQSIYMLIIGKGRMYVVTSPEWAQAIHKSHKSLRFNTIVCQAMKNVFLMDEPAMELIEHNANGEDGTRSGILLEMHDMLGSVLAPSQDLDDMNRSILSEVLPAINGLAKNGTQQIQLWGWLRYRFSVASTTAIWGPKNPFLLYPDVEPAFWEFEAAVLPLSMAPLPCLLARKGYKARQRVFNAFEEYFENSSYKEPGTSQLVRNRVVINLERHGLSKKMHAFGEVSMVFAVIVNTVPVAFWLMSYIFADKDLLAEIRMEVDACISTPSADGSKRSINATKLRTSCPLLTSALRETLRITASVNVNRQVHEDVTVTNSAGESYLLKKDSIVQIASNVIHQKELWGSDADQFSPRRFMQGSEKQQSESKIPDPAAPFRDAQGKVYSAAFRSFGGGNNVCPGRFFAQTEISGLVALFVAGFEMEGAETPGGYTSPPFETFKSSLAVVKPRKDVDVKIRRRSGFENAEWAFEM</sequence>
<name>A0AAJ0GH54_9PEZI</name>
<dbReference type="InterPro" id="IPR001128">
    <property type="entry name" value="Cyt_P450"/>
</dbReference>
<feature type="transmembrane region" description="Helical" evidence="6">
    <location>
        <begin position="301"/>
        <end position="324"/>
    </location>
</feature>
<keyword evidence="4 5" id="KW-0408">Iron</keyword>
<feature type="binding site" description="axial binding residue" evidence="5">
    <location>
        <position position="473"/>
    </location>
    <ligand>
        <name>heme</name>
        <dbReference type="ChEBI" id="CHEBI:30413"/>
    </ligand>
    <ligandPart>
        <name>Fe</name>
        <dbReference type="ChEBI" id="CHEBI:18248"/>
    </ligandPart>
</feature>
<comment type="cofactor">
    <cofactor evidence="1 5">
        <name>heme</name>
        <dbReference type="ChEBI" id="CHEBI:30413"/>
    </cofactor>
</comment>
<keyword evidence="3 5" id="KW-0479">Metal-binding</keyword>
<feature type="transmembrane region" description="Helical" evidence="6">
    <location>
        <begin position="16"/>
        <end position="36"/>
    </location>
</feature>
<dbReference type="GO" id="GO:0016705">
    <property type="term" value="F:oxidoreductase activity, acting on paired donors, with incorporation or reduction of molecular oxygen"/>
    <property type="evidence" value="ECO:0007669"/>
    <property type="project" value="InterPro"/>
</dbReference>
<keyword evidence="6" id="KW-0472">Membrane</keyword>
<reference evidence="7" key="1">
    <citation type="submission" date="2023-04" db="EMBL/GenBank/DDBJ databases">
        <title>Black Yeasts Isolated from many extreme environments.</title>
        <authorList>
            <person name="Coleine C."/>
            <person name="Stajich J.E."/>
            <person name="Selbmann L."/>
        </authorList>
    </citation>
    <scope>NUCLEOTIDE SEQUENCE</scope>
    <source>
        <strain evidence="7">CCFEE 5312</strain>
    </source>
</reference>
<dbReference type="Pfam" id="PF00067">
    <property type="entry name" value="p450"/>
    <property type="match status" value="1"/>
</dbReference>
<evidence type="ECO:0008006" key="9">
    <source>
        <dbReference type="Google" id="ProtNLM"/>
    </source>
</evidence>
<keyword evidence="8" id="KW-1185">Reference proteome</keyword>
<dbReference type="InterPro" id="IPR036396">
    <property type="entry name" value="Cyt_P450_sf"/>
</dbReference>
<dbReference type="SUPFAM" id="SSF48264">
    <property type="entry name" value="Cytochrome P450"/>
    <property type="match status" value="1"/>
</dbReference>
<protein>
    <recommendedName>
        <fullName evidence="9">Cytochrome P450</fullName>
    </recommendedName>
</protein>
<dbReference type="GO" id="GO:0005506">
    <property type="term" value="F:iron ion binding"/>
    <property type="evidence" value="ECO:0007669"/>
    <property type="project" value="InterPro"/>
</dbReference>
<dbReference type="PANTHER" id="PTHR47582">
    <property type="entry name" value="P450, PUTATIVE (EUROFUNG)-RELATED"/>
    <property type="match status" value="1"/>
</dbReference>
<evidence type="ECO:0000313" key="8">
    <source>
        <dbReference type="Proteomes" id="UP001271007"/>
    </source>
</evidence>
<evidence type="ECO:0000256" key="5">
    <source>
        <dbReference type="PIRSR" id="PIRSR602403-1"/>
    </source>
</evidence>
<dbReference type="InterPro" id="IPR002403">
    <property type="entry name" value="Cyt_P450_E_grp-IV"/>
</dbReference>
<dbReference type="EMBL" id="JAWDJX010000003">
    <property type="protein sequence ID" value="KAK3057418.1"/>
    <property type="molecule type" value="Genomic_DNA"/>
</dbReference>
<evidence type="ECO:0000256" key="4">
    <source>
        <dbReference type="ARBA" id="ARBA00023004"/>
    </source>
</evidence>
<keyword evidence="6" id="KW-0812">Transmembrane</keyword>
<dbReference type="Proteomes" id="UP001271007">
    <property type="component" value="Unassembled WGS sequence"/>
</dbReference>
<keyword evidence="6" id="KW-1133">Transmembrane helix</keyword>
<evidence type="ECO:0000256" key="3">
    <source>
        <dbReference type="ARBA" id="ARBA00022723"/>
    </source>
</evidence>
<dbReference type="PRINTS" id="PR00465">
    <property type="entry name" value="EP450IV"/>
</dbReference>
<evidence type="ECO:0000256" key="6">
    <source>
        <dbReference type="SAM" id="Phobius"/>
    </source>
</evidence>
<dbReference type="CDD" id="cd11040">
    <property type="entry name" value="CYP7_CYP8-like"/>
    <property type="match status" value="1"/>
</dbReference>
<comment type="caution">
    <text evidence="7">The sequence shown here is derived from an EMBL/GenBank/DDBJ whole genome shotgun (WGS) entry which is preliminary data.</text>
</comment>
<keyword evidence="5" id="KW-0349">Heme</keyword>
<evidence type="ECO:0000256" key="1">
    <source>
        <dbReference type="ARBA" id="ARBA00001971"/>
    </source>
</evidence>
<evidence type="ECO:0000256" key="2">
    <source>
        <dbReference type="ARBA" id="ARBA00010617"/>
    </source>
</evidence>
<organism evidence="7 8">
    <name type="scientific">Extremus antarcticus</name>
    <dbReference type="NCBI Taxonomy" id="702011"/>
    <lineage>
        <taxon>Eukaryota</taxon>
        <taxon>Fungi</taxon>
        <taxon>Dikarya</taxon>
        <taxon>Ascomycota</taxon>
        <taxon>Pezizomycotina</taxon>
        <taxon>Dothideomycetes</taxon>
        <taxon>Dothideomycetidae</taxon>
        <taxon>Mycosphaerellales</taxon>
        <taxon>Extremaceae</taxon>
        <taxon>Extremus</taxon>
    </lineage>
</organism>
<dbReference type="Gene3D" id="1.10.630.10">
    <property type="entry name" value="Cytochrome P450"/>
    <property type="match status" value="1"/>
</dbReference>
<dbReference type="InterPro" id="IPR053007">
    <property type="entry name" value="CYP450_monoxygenase_sec-met"/>
</dbReference>
<dbReference type="PANTHER" id="PTHR47582:SF1">
    <property type="entry name" value="P450, PUTATIVE (EUROFUNG)-RELATED"/>
    <property type="match status" value="1"/>
</dbReference>
<accession>A0AAJ0GH54</accession>
<evidence type="ECO:0000313" key="7">
    <source>
        <dbReference type="EMBL" id="KAK3057418.1"/>
    </source>
</evidence>
<dbReference type="GO" id="GO:0020037">
    <property type="term" value="F:heme binding"/>
    <property type="evidence" value="ECO:0007669"/>
    <property type="project" value="InterPro"/>
</dbReference>
<comment type="similarity">
    <text evidence="2">Belongs to the cytochrome P450 family.</text>
</comment>
<gene>
    <name evidence="7" type="ORF">LTR09_001602</name>
</gene>
<proteinExistence type="inferred from homology"/>